<organism evidence="2 3">
    <name type="scientific">Leptospira stimsonii</name>
    <dbReference type="NCBI Taxonomy" id="2202203"/>
    <lineage>
        <taxon>Bacteria</taxon>
        <taxon>Pseudomonadati</taxon>
        <taxon>Spirochaetota</taxon>
        <taxon>Spirochaetia</taxon>
        <taxon>Leptospirales</taxon>
        <taxon>Leptospiraceae</taxon>
        <taxon>Leptospira</taxon>
    </lineage>
</organism>
<dbReference type="Proteomes" id="UP000265798">
    <property type="component" value="Unassembled WGS sequence"/>
</dbReference>
<dbReference type="InterPro" id="IPR037401">
    <property type="entry name" value="SnoaL-like"/>
</dbReference>
<dbReference type="InterPro" id="IPR032710">
    <property type="entry name" value="NTF2-like_dom_sf"/>
</dbReference>
<dbReference type="Gene3D" id="3.10.450.50">
    <property type="match status" value="1"/>
</dbReference>
<evidence type="ECO:0000259" key="1">
    <source>
        <dbReference type="Pfam" id="PF12680"/>
    </source>
</evidence>
<dbReference type="PANTHER" id="PTHR41252:SF1">
    <property type="entry name" value="BLR2505 PROTEIN"/>
    <property type="match status" value="1"/>
</dbReference>
<dbReference type="EMBL" id="QHCT01000001">
    <property type="protein sequence ID" value="RHX92708.1"/>
    <property type="molecule type" value="Genomic_DNA"/>
</dbReference>
<dbReference type="SUPFAM" id="SSF54427">
    <property type="entry name" value="NTF2-like"/>
    <property type="match status" value="1"/>
</dbReference>
<dbReference type="PANTHER" id="PTHR41252">
    <property type="entry name" value="BLR2505 PROTEIN"/>
    <property type="match status" value="1"/>
</dbReference>
<evidence type="ECO:0000313" key="3">
    <source>
        <dbReference type="Proteomes" id="UP000265798"/>
    </source>
</evidence>
<reference evidence="3" key="1">
    <citation type="submission" date="2018-05" db="EMBL/GenBank/DDBJ databases">
        <title>Leptospira yasudae sp. nov. and Leptospira stimsonii sp. nov., two pathogenic species of the genus Leptospira isolated from environmental sources.</title>
        <authorList>
            <person name="Casanovas-Massana A."/>
            <person name="Hamond C."/>
            <person name="Santos L.A."/>
            <person name="Hacker K.P."/>
            <person name="Balassiano I."/>
            <person name="Medeiros M.A."/>
            <person name="Reis M.G."/>
            <person name="Ko A.I."/>
            <person name="Wunder E.A."/>
        </authorList>
    </citation>
    <scope>NUCLEOTIDE SEQUENCE [LARGE SCALE GENOMIC DNA]</scope>
    <source>
        <strain evidence="3">Yale</strain>
    </source>
</reference>
<gene>
    <name evidence="2" type="ORF">DLM75_05910</name>
</gene>
<feature type="domain" description="SnoaL-like" evidence="1">
    <location>
        <begin position="20"/>
        <end position="125"/>
    </location>
</feature>
<name>A0A396ZGU9_9LEPT</name>
<dbReference type="AlphaFoldDB" id="A0A396ZGU9"/>
<protein>
    <recommendedName>
        <fullName evidence="1">SnoaL-like domain-containing protein</fullName>
    </recommendedName>
</protein>
<dbReference type="Pfam" id="PF12680">
    <property type="entry name" value="SnoaL_2"/>
    <property type="match status" value="1"/>
</dbReference>
<comment type="caution">
    <text evidence="2">The sequence shown here is derived from an EMBL/GenBank/DDBJ whole genome shotgun (WGS) entry which is preliminary data.</text>
</comment>
<accession>A0A396ZGU9</accession>
<proteinExistence type="predicted"/>
<sequence length="149" mass="17077">MLIESGGDPILKHPNLEIIDRFFEAYIQRDWNELRKVLSLDARWSFPGKHPYGGWRNGSEEVIQFFDTMGSVMGKSNVKAEKLIVAANDDYVIESQHVFTNRDDGTNLDHLVCVLWKFAEGKIVEGIHFFANPVEADSFFTKISQKNLE</sequence>
<evidence type="ECO:0000313" key="2">
    <source>
        <dbReference type="EMBL" id="RHX92708.1"/>
    </source>
</evidence>